<dbReference type="Proteomes" id="UP000308705">
    <property type="component" value="Unassembled WGS sequence"/>
</dbReference>
<feature type="domain" description="Glycoside hydrolase family 2 immunoglobulin-like beta-sandwich" evidence="5">
    <location>
        <begin position="221"/>
        <end position="315"/>
    </location>
</feature>
<name>A0A4U3M1V2_9ACTN</name>
<dbReference type="Gene3D" id="2.80.10.50">
    <property type="match status" value="2"/>
</dbReference>
<dbReference type="GO" id="GO:0046556">
    <property type="term" value="F:alpha-L-arabinofuranosidase activity"/>
    <property type="evidence" value="ECO:0007669"/>
    <property type="project" value="InterPro"/>
</dbReference>
<feature type="signal peptide" evidence="4">
    <location>
        <begin position="1"/>
        <end position="23"/>
    </location>
</feature>
<dbReference type="InterPro" id="IPR008979">
    <property type="entry name" value="Galactose-bd-like_sf"/>
</dbReference>
<dbReference type="InterPro" id="IPR006104">
    <property type="entry name" value="Glyco_hydro_2_N"/>
</dbReference>
<evidence type="ECO:0000313" key="9">
    <source>
        <dbReference type="Proteomes" id="UP000308705"/>
    </source>
</evidence>
<dbReference type="PANTHER" id="PTHR42732">
    <property type="entry name" value="BETA-GALACTOSIDASE"/>
    <property type="match status" value="1"/>
</dbReference>
<dbReference type="Gene3D" id="2.60.40.10">
    <property type="entry name" value="Immunoglobulins"/>
    <property type="match status" value="1"/>
</dbReference>
<evidence type="ECO:0000259" key="6">
    <source>
        <dbReference type="Pfam" id="PF02837"/>
    </source>
</evidence>
<dbReference type="InterPro" id="IPR051913">
    <property type="entry name" value="GH2_Domain-Containing"/>
</dbReference>
<dbReference type="OrthoDB" id="9762066at2"/>
<dbReference type="PANTHER" id="PTHR42732:SF2">
    <property type="entry name" value="BETA-MANNOSIDASE"/>
    <property type="match status" value="1"/>
</dbReference>
<evidence type="ECO:0000259" key="5">
    <source>
        <dbReference type="Pfam" id="PF00703"/>
    </source>
</evidence>
<dbReference type="SUPFAM" id="SSF51445">
    <property type="entry name" value="(Trans)glycosidases"/>
    <property type="match status" value="1"/>
</dbReference>
<dbReference type="InterPro" id="IPR013783">
    <property type="entry name" value="Ig-like_fold"/>
</dbReference>
<dbReference type="CDD" id="cd23399">
    <property type="entry name" value="beta-trefoil_ABD_ABFB"/>
    <property type="match status" value="2"/>
</dbReference>
<feature type="chain" id="PRO_5020197222" evidence="4">
    <location>
        <begin position="24"/>
        <end position="931"/>
    </location>
</feature>
<dbReference type="SUPFAM" id="SSF49303">
    <property type="entry name" value="beta-Galactosidase/glucuronidase domain"/>
    <property type="match status" value="1"/>
</dbReference>
<dbReference type="SUPFAM" id="SSF110221">
    <property type="entry name" value="AbfB domain"/>
    <property type="match status" value="2"/>
</dbReference>
<evidence type="ECO:0000256" key="2">
    <source>
        <dbReference type="ARBA" id="ARBA00022801"/>
    </source>
</evidence>
<accession>A0A4U3M1V2</accession>
<comment type="caution">
    <text evidence="8">The sequence shown here is derived from an EMBL/GenBank/DDBJ whole genome shotgun (WGS) entry which is preliminary data.</text>
</comment>
<keyword evidence="9" id="KW-1185">Reference proteome</keyword>
<dbReference type="GO" id="GO:0046373">
    <property type="term" value="P:L-arabinose metabolic process"/>
    <property type="evidence" value="ECO:0007669"/>
    <property type="project" value="InterPro"/>
</dbReference>
<dbReference type="InterPro" id="IPR036195">
    <property type="entry name" value="AbfB_ABD_sf"/>
</dbReference>
<reference evidence="8 9" key="1">
    <citation type="submission" date="2019-04" db="EMBL/GenBank/DDBJ databases">
        <title>Herbidospora sp. NEAU-GS14.nov., a novel actinomycete isolated from soil.</title>
        <authorList>
            <person name="Han L."/>
        </authorList>
    </citation>
    <scope>NUCLEOTIDE SEQUENCE [LARGE SCALE GENOMIC DNA]</scope>
    <source>
        <strain evidence="8 9">NEAU-GS14</strain>
    </source>
</reference>
<dbReference type="Pfam" id="PF02837">
    <property type="entry name" value="Glyco_hydro_2_N"/>
    <property type="match status" value="1"/>
</dbReference>
<keyword evidence="3" id="KW-0326">Glycosidase</keyword>
<proteinExistence type="inferred from homology"/>
<evidence type="ECO:0000256" key="3">
    <source>
        <dbReference type="ARBA" id="ARBA00023295"/>
    </source>
</evidence>
<dbReference type="InterPro" id="IPR017853">
    <property type="entry name" value="GH"/>
</dbReference>
<dbReference type="Pfam" id="PF00703">
    <property type="entry name" value="Glyco_hydro_2"/>
    <property type="match status" value="1"/>
</dbReference>
<evidence type="ECO:0000313" key="8">
    <source>
        <dbReference type="EMBL" id="TKK81157.1"/>
    </source>
</evidence>
<dbReference type="EMBL" id="SZQA01000047">
    <property type="protein sequence ID" value="TKK81157.1"/>
    <property type="molecule type" value="Genomic_DNA"/>
</dbReference>
<dbReference type="Pfam" id="PF05270">
    <property type="entry name" value="AbfB"/>
    <property type="match status" value="2"/>
</dbReference>
<evidence type="ECO:0000256" key="1">
    <source>
        <dbReference type="ARBA" id="ARBA00007401"/>
    </source>
</evidence>
<feature type="domain" description="Alpha-L-arabinofuranosidase B arabinose-binding" evidence="7">
    <location>
        <begin position="626"/>
        <end position="765"/>
    </location>
</feature>
<organism evidence="8 9">
    <name type="scientific">Herbidospora galbida</name>
    <dbReference type="NCBI Taxonomy" id="2575442"/>
    <lineage>
        <taxon>Bacteria</taxon>
        <taxon>Bacillati</taxon>
        <taxon>Actinomycetota</taxon>
        <taxon>Actinomycetes</taxon>
        <taxon>Streptosporangiales</taxon>
        <taxon>Streptosporangiaceae</taxon>
        <taxon>Herbidospora</taxon>
    </lineage>
</organism>
<feature type="domain" description="Glycosyl hydrolases family 2 sugar binding" evidence="6">
    <location>
        <begin position="110"/>
        <end position="183"/>
    </location>
</feature>
<dbReference type="AlphaFoldDB" id="A0A4U3M1V2"/>
<evidence type="ECO:0000259" key="7">
    <source>
        <dbReference type="Pfam" id="PF05270"/>
    </source>
</evidence>
<protein>
    <submittedName>
        <fullName evidence="8">Beta-galactosidase</fullName>
    </submittedName>
</protein>
<sequence length="931" mass="102087">MRTRGVLLAVLFAVLFTAQPAHAIPAKIPPLSTPWTGQALTGTPLPDYPRPQMTRPDWQNLNGEWQLRQSATNDAPQFGVTLPERVNVPFAVESALSGVMRPADDNRYYLFYRRTFTVPPAWTGRRVQLHFGAVDWEASVWVNGRAMGTHRGGYDRFEFDVTDALNGGVNELVVKVYDPTDSAHGGSHPLIGKQTRTPSNIFYTPVSGIWQTVWLEPTPAASISSADLYANLATNTVRVRVFTRGNVGGHTVLAEAMNGATVVGTATGGFTEFSVPVPNARRWTPDDPFLYNLRLTLRNASGQTVDRTTHYFGMREVGTRLVNGVLRPTLNGEFVYHLGTLDQGYWPDGLYTAPTDAALAFDLQKHKDLGFNMVRKHIKVEPQRWFYHADRLGLLVWQDIPSMTAANKDVSAAAAAQFETEAREIVDEHRSSPAVVTYVPFNEGWGEWNLADTRRIIQNLKNQDPTRLVNGHSGFNCCASLGDPGNGDMIDWHAYTGPDAPDPSATRISILGEFGGLGLRTPGHEYSPHGGFFAYEQQSSAAQLNDRYTGMVRDLRELVVKKGLSGSVYTEITDLEGEYNGLLTYDRRVQKVDTAQVRAAHQSLLALARNQNATPNLKAGHVRSFRVTTAGYTDRHLRHANSLARTDVLTTGSGDAPRQDASFRTVPGLSDPRCYSFESVNLPGRYLRHANSIVRLDADTGGPFAADATWCSRPGLSGSGTSFESANFPGAYLRHHADNVYLARASGPNPFDGGATFAADATWDVAAPALWRSSALLPVDVRRSLQVQTWGFTNRYLRHADSLGFTEVVDAGSGALLKNDATWTIRRGLADTSCYSLESVNFPGRYLRHAASRVRMDADDGSALFAQDATWCARTGLQGGGVTLESINYPGSYLRHFDSQAWSANGTGGTWNRPQMVTADSTWNLAAPWAP</sequence>
<keyword evidence="4" id="KW-0732">Signal</keyword>
<gene>
    <name evidence="8" type="ORF">FDA94_33910</name>
</gene>
<feature type="domain" description="Alpha-L-arabinofuranosidase B arabinose-binding" evidence="7">
    <location>
        <begin position="786"/>
        <end position="924"/>
    </location>
</feature>
<dbReference type="InterPro" id="IPR036156">
    <property type="entry name" value="Beta-gal/glucu_dom_sf"/>
</dbReference>
<dbReference type="InterPro" id="IPR006102">
    <property type="entry name" value="Ig-like_GH2"/>
</dbReference>
<dbReference type="InterPro" id="IPR007934">
    <property type="entry name" value="AbfB_ABD"/>
</dbReference>
<dbReference type="RefSeq" id="WP_137251148.1">
    <property type="nucleotide sequence ID" value="NZ_SZQA01000047.1"/>
</dbReference>
<dbReference type="Gene3D" id="3.20.20.80">
    <property type="entry name" value="Glycosidases"/>
    <property type="match status" value="1"/>
</dbReference>
<evidence type="ECO:0000256" key="4">
    <source>
        <dbReference type="SAM" id="SignalP"/>
    </source>
</evidence>
<comment type="similarity">
    <text evidence="1">Belongs to the glycosyl hydrolase 2 family.</text>
</comment>
<dbReference type="SUPFAM" id="SSF49785">
    <property type="entry name" value="Galactose-binding domain-like"/>
    <property type="match status" value="1"/>
</dbReference>
<dbReference type="Gene3D" id="2.60.120.260">
    <property type="entry name" value="Galactose-binding domain-like"/>
    <property type="match status" value="1"/>
</dbReference>
<keyword evidence="2" id="KW-0378">Hydrolase</keyword>